<evidence type="ECO:0000256" key="1">
    <source>
        <dbReference type="SAM" id="MobiDB-lite"/>
    </source>
</evidence>
<organism evidence="3 4">
    <name type="scientific">Lachancea fermentati</name>
    <name type="common">Zygosaccharomyces fermentati</name>
    <dbReference type="NCBI Taxonomy" id="4955"/>
    <lineage>
        <taxon>Eukaryota</taxon>
        <taxon>Fungi</taxon>
        <taxon>Dikarya</taxon>
        <taxon>Ascomycota</taxon>
        <taxon>Saccharomycotina</taxon>
        <taxon>Saccharomycetes</taxon>
        <taxon>Saccharomycetales</taxon>
        <taxon>Saccharomycetaceae</taxon>
        <taxon>Lachancea</taxon>
    </lineage>
</organism>
<dbReference type="GO" id="GO:0070086">
    <property type="term" value="P:ubiquitin-dependent endocytosis"/>
    <property type="evidence" value="ECO:0007669"/>
    <property type="project" value="TreeGrafter"/>
</dbReference>
<dbReference type="GO" id="GO:0030674">
    <property type="term" value="F:protein-macromolecule adaptor activity"/>
    <property type="evidence" value="ECO:0007669"/>
    <property type="project" value="TreeGrafter"/>
</dbReference>
<dbReference type="InterPro" id="IPR050357">
    <property type="entry name" value="Arrestin_domain-protein"/>
</dbReference>
<feature type="compositionally biased region" description="Polar residues" evidence="1">
    <location>
        <begin position="702"/>
        <end position="716"/>
    </location>
</feature>
<feature type="compositionally biased region" description="Acidic residues" evidence="1">
    <location>
        <begin position="101"/>
        <end position="111"/>
    </location>
</feature>
<name>A0A1G4M8I0_LACFM</name>
<dbReference type="EMBL" id="LT598489">
    <property type="protein sequence ID" value="SCW00114.1"/>
    <property type="molecule type" value="Genomic_DNA"/>
</dbReference>
<sequence>MPFISMKVPAKGDSGTDKSLESSSKGNRRGSSSLKHTFTSILRSGSSGASSQPSSREHNVPVSASTPGISNAQDVFYPHDAYNSSPSKRISRDNNERVINEDDFDDADVESDGFLSESEDLQSYYGSLPPKASPQTSSGQRYLINYLSERGFLQPKLLSSKNGVSLFTATSSEIIFLPTISSQDDEYLSHLAMSGEADIALEPSNSQTQFSDSVGDGSSIGREANSSHGGSDGTSLGSNHSQGLDADGKNAVFNIALIVSLKRPIRLSTIKAQLYSRARVYWQNGVPPQKNSTEEYYNVGELNWDLSIDNFNLYVPQHITSSNSIVEKREQVISSHLFKNKENLETQSYLEKKKSKQNLIQLLDENPDQHTFQAGDYVFLLPIFFSNNIPETIYLPSGRVNYSFRCATKIGTMDLNDDSQSEMSVSSGSTSTIGSEDHQNDSSSHLKFPGNKLLRKVRDHLHSHPDNDLVATKNLIHGNYSIPVVRIPPVMSVSTADKPVYINRVWNESLSYEVSLSKKYIPIGSDLPIKIKLVPLVKKISIKRLRVSVLEKITFVSKNLEYEFDQTEAISKDPYSPYYSEFACRRKQERILPLLEVRTKERGSRAIREEVVDNSRSDNLLSYTTCPSTSPDKTPVEIVDPLTIETTIRFPKYSVLDKRTSRNVPPYGVDEFTTVHQQLPTSSSSRRGSTASGMIGLLSGRRPSTSFRSRNNSVSNAEAIGPSTRFKSSSNMNVEWHTRLNDPKRGLYLDSVNFKNIHVKHKLEVMLRISTPDTESGGVEKHYEVLIDTPIFLVSELCTSDNIELPTYDMALRNPSSFDNLPPTFEQAISVPASPVGSPLASPIASPNLVASYDDELSIQQLSLSRVSTQNGTDHGPPEIPPPTGRRYSNLDYLMNQPAGGSGDRFIFGDGYQINEQGRNREENAVLSDDEPPKYVE</sequence>
<feature type="compositionally biased region" description="Basic and acidic residues" evidence="1">
    <location>
        <begin position="90"/>
        <end position="100"/>
    </location>
</feature>
<feature type="region of interest" description="Disordered" evidence="1">
    <location>
        <begin position="866"/>
        <end position="889"/>
    </location>
</feature>
<dbReference type="SMART" id="SM01017">
    <property type="entry name" value="Arrestin_C"/>
    <property type="match status" value="1"/>
</dbReference>
<dbReference type="Proteomes" id="UP000190831">
    <property type="component" value="Chromosome B"/>
</dbReference>
<feature type="region of interest" description="Disordered" evidence="1">
    <location>
        <begin position="203"/>
        <end position="242"/>
    </location>
</feature>
<feature type="compositionally biased region" description="Polar residues" evidence="1">
    <location>
        <begin position="203"/>
        <end position="212"/>
    </location>
</feature>
<dbReference type="GO" id="GO:0005829">
    <property type="term" value="C:cytosol"/>
    <property type="evidence" value="ECO:0007669"/>
    <property type="project" value="TreeGrafter"/>
</dbReference>
<proteinExistence type="predicted"/>
<dbReference type="GO" id="GO:0031625">
    <property type="term" value="F:ubiquitin protein ligase binding"/>
    <property type="evidence" value="ECO:0007669"/>
    <property type="project" value="TreeGrafter"/>
</dbReference>
<dbReference type="OMA" id="NMELPTY"/>
<dbReference type="OrthoDB" id="2333384at2759"/>
<dbReference type="InterPro" id="IPR014752">
    <property type="entry name" value="Arrestin-like_C"/>
</dbReference>
<feature type="region of interest" description="Disordered" evidence="1">
    <location>
        <begin position="678"/>
        <end position="724"/>
    </location>
</feature>
<feature type="compositionally biased region" description="Low complexity" evidence="1">
    <location>
        <begin position="40"/>
        <end position="54"/>
    </location>
</feature>
<feature type="compositionally biased region" description="Low complexity" evidence="1">
    <location>
        <begin position="681"/>
        <end position="693"/>
    </location>
</feature>
<feature type="compositionally biased region" description="Polar residues" evidence="1">
    <location>
        <begin position="62"/>
        <end position="73"/>
    </location>
</feature>
<feature type="region of interest" description="Disordered" evidence="1">
    <location>
        <begin position="1"/>
        <end position="116"/>
    </location>
</feature>
<dbReference type="AlphaFoldDB" id="A0A1G4M8I0"/>
<feature type="compositionally biased region" description="Polar residues" evidence="1">
    <location>
        <begin position="224"/>
        <end position="242"/>
    </location>
</feature>
<dbReference type="PANTHER" id="PTHR11188:SF168">
    <property type="entry name" value="PROTEIN ECM21-RELATED"/>
    <property type="match status" value="1"/>
</dbReference>
<dbReference type="Gene3D" id="2.60.40.640">
    <property type="match status" value="1"/>
</dbReference>
<dbReference type="Pfam" id="PF02752">
    <property type="entry name" value="Arrestin_C"/>
    <property type="match status" value="1"/>
</dbReference>
<dbReference type="STRING" id="4955.A0A1G4M8I0"/>
<accession>A0A1G4M8I0</accession>
<feature type="compositionally biased region" description="Low complexity" evidence="1">
    <location>
        <begin position="22"/>
        <end position="33"/>
    </location>
</feature>
<evidence type="ECO:0000313" key="4">
    <source>
        <dbReference type="Proteomes" id="UP000190831"/>
    </source>
</evidence>
<feature type="compositionally biased region" description="Low complexity" evidence="1">
    <location>
        <begin position="421"/>
        <end position="434"/>
    </location>
</feature>
<evidence type="ECO:0000313" key="3">
    <source>
        <dbReference type="EMBL" id="SCW00114.1"/>
    </source>
</evidence>
<gene>
    <name evidence="3" type="ORF">LAFE_0B09758G</name>
</gene>
<protein>
    <submittedName>
        <fullName evidence="3">LAFE_0B09758g1_1</fullName>
    </submittedName>
</protein>
<feature type="region of interest" description="Disordered" evidence="1">
    <location>
        <begin position="415"/>
        <end position="446"/>
    </location>
</feature>
<feature type="domain" description="Arrestin C-terminal-like" evidence="2">
    <location>
        <begin position="506"/>
        <end position="798"/>
    </location>
</feature>
<keyword evidence="4" id="KW-1185">Reference proteome</keyword>
<evidence type="ECO:0000259" key="2">
    <source>
        <dbReference type="SMART" id="SM01017"/>
    </source>
</evidence>
<feature type="region of interest" description="Disordered" evidence="1">
    <location>
        <begin position="917"/>
        <end position="937"/>
    </location>
</feature>
<dbReference type="PANTHER" id="PTHR11188">
    <property type="entry name" value="ARRESTIN DOMAIN CONTAINING PROTEIN"/>
    <property type="match status" value="1"/>
</dbReference>
<dbReference type="InterPro" id="IPR011022">
    <property type="entry name" value="Arrestin_C-like"/>
</dbReference>
<reference evidence="4" key="1">
    <citation type="submission" date="2016-03" db="EMBL/GenBank/DDBJ databases">
        <authorList>
            <person name="Devillers H."/>
        </authorList>
    </citation>
    <scope>NUCLEOTIDE SEQUENCE [LARGE SCALE GENOMIC DNA]</scope>
</reference>